<keyword evidence="7" id="KW-1185">Reference proteome</keyword>
<comment type="similarity">
    <text evidence="1">Belongs to the LysR transcriptional regulatory family.</text>
</comment>
<sequence>MEHDKNNRTFLDRLHIFDVVMKRRSMTEAAISLNMTPSRVSMAMKKLRELYSDPLFIRKKNVLEPTEFARILHREIQHNLQKSNITNELQIIDSDQNQLLISCSPHIATNVIPLAFQLIQELPLISMKHIDLPMSRKDHTKLLIDNAVDIIFDYTPVDHPDIFFRRLFKEEYCIVCYNNHPRLSHSISLKEYTQETHAVLETPSSHERKSDYSQHIHNEDKIIGFCSHYYLDLLAVVEVSDMICTLPQNIYLKLRASFNVKSLNYNFNLGFKKPSLYMSYLKELKKSKYKSILLKKMEKMR</sequence>
<dbReference type="PROSITE" id="PS50931">
    <property type="entry name" value="HTH_LYSR"/>
    <property type="match status" value="1"/>
</dbReference>
<name>A0A502GSR5_9GAMM</name>
<keyword evidence="4" id="KW-0804">Transcription</keyword>
<dbReference type="GO" id="GO:0003700">
    <property type="term" value="F:DNA-binding transcription factor activity"/>
    <property type="evidence" value="ECO:0007669"/>
    <property type="project" value="InterPro"/>
</dbReference>
<evidence type="ECO:0000313" key="6">
    <source>
        <dbReference type="EMBL" id="TPG64914.1"/>
    </source>
</evidence>
<keyword evidence="2" id="KW-0805">Transcription regulation</keyword>
<dbReference type="PANTHER" id="PTHR30118">
    <property type="entry name" value="HTH-TYPE TRANSCRIPTIONAL REGULATOR LEUO-RELATED"/>
    <property type="match status" value="1"/>
</dbReference>
<organism evidence="6 7">
    <name type="scientific">Ewingella americana</name>
    <dbReference type="NCBI Taxonomy" id="41202"/>
    <lineage>
        <taxon>Bacteria</taxon>
        <taxon>Pseudomonadati</taxon>
        <taxon>Pseudomonadota</taxon>
        <taxon>Gammaproteobacteria</taxon>
        <taxon>Enterobacterales</taxon>
        <taxon>Yersiniaceae</taxon>
        <taxon>Ewingella</taxon>
    </lineage>
</organism>
<dbReference type="Proteomes" id="UP000317663">
    <property type="component" value="Unassembled WGS sequence"/>
</dbReference>
<dbReference type="AlphaFoldDB" id="A0A502GSR5"/>
<evidence type="ECO:0000256" key="4">
    <source>
        <dbReference type="ARBA" id="ARBA00023163"/>
    </source>
</evidence>
<dbReference type="SUPFAM" id="SSF53850">
    <property type="entry name" value="Periplasmic binding protein-like II"/>
    <property type="match status" value="1"/>
</dbReference>
<comment type="caution">
    <text evidence="6">The sequence shown here is derived from an EMBL/GenBank/DDBJ whole genome shotgun (WGS) entry which is preliminary data.</text>
</comment>
<dbReference type="EMBL" id="RCZD01000001">
    <property type="protein sequence ID" value="TPG64914.1"/>
    <property type="molecule type" value="Genomic_DNA"/>
</dbReference>
<evidence type="ECO:0000256" key="2">
    <source>
        <dbReference type="ARBA" id="ARBA00023015"/>
    </source>
</evidence>
<feature type="domain" description="HTH lysR-type" evidence="5">
    <location>
        <begin position="11"/>
        <end position="66"/>
    </location>
</feature>
<dbReference type="InterPro" id="IPR036388">
    <property type="entry name" value="WH-like_DNA-bd_sf"/>
</dbReference>
<dbReference type="SUPFAM" id="SSF46785">
    <property type="entry name" value="Winged helix' DNA-binding domain"/>
    <property type="match status" value="1"/>
</dbReference>
<dbReference type="InterPro" id="IPR050389">
    <property type="entry name" value="LysR-type_TF"/>
</dbReference>
<dbReference type="InterPro" id="IPR000847">
    <property type="entry name" value="LysR_HTH_N"/>
</dbReference>
<gene>
    <name evidence="6" type="ORF">EAH77_01305</name>
</gene>
<proteinExistence type="inferred from homology"/>
<dbReference type="RefSeq" id="WP_140469998.1">
    <property type="nucleotide sequence ID" value="NZ_RCZD01000001.1"/>
</dbReference>
<evidence type="ECO:0000256" key="1">
    <source>
        <dbReference type="ARBA" id="ARBA00009437"/>
    </source>
</evidence>
<dbReference type="InterPro" id="IPR036390">
    <property type="entry name" value="WH_DNA-bd_sf"/>
</dbReference>
<accession>A0A502GSR5</accession>
<dbReference type="Pfam" id="PF03466">
    <property type="entry name" value="LysR_substrate"/>
    <property type="match status" value="1"/>
</dbReference>
<dbReference type="OrthoDB" id="5897503at2"/>
<reference evidence="6 7" key="1">
    <citation type="journal article" date="2019" name="Environ. Microbiol.">
        <title>Species interactions and distinct microbial communities in high Arctic permafrost affected cryosols are associated with the CH4 and CO2 gas fluxes.</title>
        <authorList>
            <person name="Altshuler I."/>
            <person name="Hamel J."/>
            <person name="Turney S."/>
            <person name="Magnuson E."/>
            <person name="Levesque R."/>
            <person name="Greer C."/>
            <person name="Whyte L.G."/>
        </authorList>
    </citation>
    <scope>NUCLEOTIDE SEQUENCE [LARGE SCALE GENOMIC DNA]</scope>
    <source>
        <strain evidence="6 7">E4</strain>
    </source>
</reference>
<evidence type="ECO:0000256" key="3">
    <source>
        <dbReference type="ARBA" id="ARBA00023125"/>
    </source>
</evidence>
<dbReference type="Gene3D" id="1.10.10.10">
    <property type="entry name" value="Winged helix-like DNA-binding domain superfamily/Winged helix DNA-binding domain"/>
    <property type="match status" value="1"/>
</dbReference>
<evidence type="ECO:0000259" key="5">
    <source>
        <dbReference type="PROSITE" id="PS50931"/>
    </source>
</evidence>
<dbReference type="PANTHER" id="PTHR30118:SF14">
    <property type="entry name" value="LYSR FAMILY TRANSCRIPTIONAL REGULATOR"/>
    <property type="match status" value="1"/>
</dbReference>
<keyword evidence="3" id="KW-0238">DNA-binding</keyword>
<dbReference type="InterPro" id="IPR005119">
    <property type="entry name" value="LysR_subst-bd"/>
</dbReference>
<dbReference type="GO" id="GO:0003677">
    <property type="term" value="F:DNA binding"/>
    <property type="evidence" value="ECO:0007669"/>
    <property type="project" value="UniProtKB-KW"/>
</dbReference>
<evidence type="ECO:0000313" key="7">
    <source>
        <dbReference type="Proteomes" id="UP000317663"/>
    </source>
</evidence>
<dbReference type="Pfam" id="PF00126">
    <property type="entry name" value="HTH_1"/>
    <property type="match status" value="1"/>
</dbReference>
<protein>
    <submittedName>
        <fullName evidence="6">LysR family transcriptional regulator</fullName>
    </submittedName>
</protein>
<dbReference type="Gene3D" id="3.40.190.10">
    <property type="entry name" value="Periplasmic binding protein-like II"/>
    <property type="match status" value="2"/>
</dbReference>